<protein>
    <recommendedName>
        <fullName evidence="3">Reverse transcriptase domain-containing protein</fullName>
    </recommendedName>
</protein>
<organism evidence="1 2">
    <name type="scientific">Artemia franciscana</name>
    <name type="common">Brine shrimp</name>
    <name type="synonym">Artemia sanfranciscana</name>
    <dbReference type="NCBI Taxonomy" id="6661"/>
    <lineage>
        <taxon>Eukaryota</taxon>
        <taxon>Metazoa</taxon>
        <taxon>Ecdysozoa</taxon>
        <taxon>Arthropoda</taxon>
        <taxon>Crustacea</taxon>
        <taxon>Branchiopoda</taxon>
        <taxon>Anostraca</taxon>
        <taxon>Artemiidae</taxon>
        <taxon>Artemia</taxon>
    </lineage>
</organism>
<sequence>MLLEFMAAFDSVTRESLWQIMVEDERALSSSDGVIILLGINVSDLDYVDDIDALSADPATAQAMLNEIAHFFQLLGMKINTAKTKVMDLNIQSDYQLVLYRQELEKSIASPILAQ</sequence>
<name>A0AA88HGM7_ARTSF</name>
<keyword evidence="2" id="KW-1185">Reference proteome</keyword>
<dbReference type="Proteomes" id="UP001187531">
    <property type="component" value="Unassembled WGS sequence"/>
</dbReference>
<evidence type="ECO:0008006" key="3">
    <source>
        <dbReference type="Google" id="ProtNLM"/>
    </source>
</evidence>
<dbReference type="EMBL" id="JAVRJZ010000019">
    <property type="protein sequence ID" value="KAK2707076.1"/>
    <property type="molecule type" value="Genomic_DNA"/>
</dbReference>
<reference evidence="1" key="1">
    <citation type="submission" date="2023-07" db="EMBL/GenBank/DDBJ databases">
        <title>Chromosome-level genome assembly of Artemia franciscana.</title>
        <authorList>
            <person name="Jo E."/>
        </authorList>
    </citation>
    <scope>NUCLEOTIDE SEQUENCE</scope>
    <source>
        <tissue evidence="1">Whole body</tissue>
    </source>
</reference>
<dbReference type="AlphaFoldDB" id="A0AA88HGM7"/>
<gene>
    <name evidence="1" type="ORF">QYM36_014938</name>
</gene>
<comment type="caution">
    <text evidence="1">The sequence shown here is derived from an EMBL/GenBank/DDBJ whole genome shotgun (WGS) entry which is preliminary data.</text>
</comment>
<evidence type="ECO:0000313" key="1">
    <source>
        <dbReference type="EMBL" id="KAK2707076.1"/>
    </source>
</evidence>
<proteinExistence type="predicted"/>
<evidence type="ECO:0000313" key="2">
    <source>
        <dbReference type="Proteomes" id="UP001187531"/>
    </source>
</evidence>
<accession>A0AA88HGM7</accession>